<keyword evidence="7" id="KW-1185">Reference proteome</keyword>
<dbReference type="InterPro" id="IPR002110">
    <property type="entry name" value="Ankyrin_rpt"/>
</dbReference>
<dbReference type="EMBL" id="JASPKZ010006043">
    <property type="protein sequence ID" value="KAJ9587973.1"/>
    <property type="molecule type" value="Genomic_DNA"/>
</dbReference>
<feature type="repeat" description="ANK" evidence="3">
    <location>
        <begin position="311"/>
        <end position="335"/>
    </location>
</feature>
<dbReference type="SMART" id="SM00248">
    <property type="entry name" value="ANK"/>
    <property type="match status" value="5"/>
</dbReference>
<organism evidence="6 7">
    <name type="scientific">Diploptera punctata</name>
    <name type="common">Pacific beetle cockroach</name>
    <dbReference type="NCBI Taxonomy" id="6984"/>
    <lineage>
        <taxon>Eukaryota</taxon>
        <taxon>Metazoa</taxon>
        <taxon>Ecdysozoa</taxon>
        <taxon>Arthropoda</taxon>
        <taxon>Hexapoda</taxon>
        <taxon>Insecta</taxon>
        <taxon>Pterygota</taxon>
        <taxon>Neoptera</taxon>
        <taxon>Polyneoptera</taxon>
        <taxon>Dictyoptera</taxon>
        <taxon>Blattodea</taxon>
        <taxon>Blaberoidea</taxon>
        <taxon>Blaberidae</taxon>
        <taxon>Diplopterinae</taxon>
        <taxon>Diploptera</taxon>
    </lineage>
</organism>
<dbReference type="AlphaFoldDB" id="A0AAD7ZWH8"/>
<keyword evidence="5" id="KW-0732">Signal</keyword>
<sequence length="437" mass="49643">MKSVIGILFLVIDFWLMVNGLPPQPMSPGFDGSFGPQTPNNLPANLEIPQGTEHQIQILLLQILSQLRTEKDCSTALDLLQREKMEWNSLEHELESKVYELKKEKRLLEAAIADLQFENQQLRKGKCNVSDTWAELSQHKINKLEKQLVENTKLYEKMQLQWEKERNECEEKYSNAQIQVSEESQKALHANTEMQSLKVELERCKSTCRDQDNAESHAVFKDKIRNFFSFIQENLFNANTTFPENNWTALHVAAGYGDITVMEVLIDSGTNVDAIDDSHRTPLMIAALRDNTAAVDYLIMNHASVEIKDKYGFNALHRAAYGGFADTVRVLIKNGYAEINVPNDLQEFPLHLAVDRNHTDVVRILLDNGVPVDPLDGMSRTPLHRAAEIGNIDIVKLLVENNADKSLRSSEGKLPLNYATENGHDDFDMYLLLKTPK</sequence>
<dbReference type="Pfam" id="PF12796">
    <property type="entry name" value="Ank_2"/>
    <property type="match status" value="2"/>
</dbReference>
<dbReference type="PROSITE" id="PS50088">
    <property type="entry name" value="ANK_REPEAT"/>
    <property type="match status" value="5"/>
</dbReference>
<accession>A0AAD7ZWH8</accession>
<evidence type="ECO:0000256" key="3">
    <source>
        <dbReference type="PROSITE-ProRule" id="PRU00023"/>
    </source>
</evidence>
<evidence type="ECO:0000313" key="7">
    <source>
        <dbReference type="Proteomes" id="UP001233999"/>
    </source>
</evidence>
<evidence type="ECO:0000256" key="5">
    <source>
        <dbReference type="SAM" id="SignalP"/>
    </source>
</evidence>
<protein>
    <submittedName>
        <fullName evidence="6">Uncharacterized protein</fullName>
    </submittedName>
</protein>
<feature type="chain" id="PRO_5042177648" evidence="5">
    <location>
        <begin position="21"/>
        <end position="437"/>
    </location>
</feature>
<feature type="repeat" description="ANK" evidence="3">
    <location>
        <begin position="245"/>
        <end position="277"/>
    </location>
</feature>
<dbReference type="InterPro" id="IPR036770">
    <property type="entry name" value="Ankyrin_rpt-contain_sf"/>
</dbReference>
<feature type="coiled-coil region" evidence="4">
    <location>
        <begin position="77"/>
        <end position="186"/>
    </location>
</feature>
<dbReference type="PROSITE" id="PS50297">
    <property type="entry name" value="ANK_REP_REGION"/>
    <property type="match status" value="4"/>
</dbReference>
<feature type="repeat" description="ANK" evidence="3">
    <location>
        <begin position="278"/>
        <end position="310"/>
    </location>
</feature>
<dbReference type="PANTHER" id="PTHR24198">
    <property type="entry name" value="ANKYRIN REPEAT AND PROTEIN KINASE DOMAIN-CONTAINING PROTEIN"/>
    <property type="match status" value="1"/>
</dbReference>
<keyword evidence="4" id="KW-0175">Coiled coil</keyword>
<feature type="signal peptide" evidence="5">
    <location>
        <begin position="1"/>
        <end position="20"/>
    </location>
</feature>
<evidence type="ECO:0000256" key="1">
    <source>
        <dbReference type="ARBA" id="ARBA00022737"/>
    </source>
</evidence>
<gene>
    <name evidence="6" type="ORF">L9F63_018602</name>
</gene>
<evidence type="ECO:0000256" key="4">
    <source>
        <dbReference type="SAM" id="Coils"/>
    </source>
</evidence>
<dbReference type="Gene3D" id="1.25.40.20">
    <property type="entry name" value="Ankyrin repeat-containing domain"/>
    <property type="match status" value="2"/>
</dbReference>
<evidence type="ECO:0000256" key="2">
    <source>
        <dbReference type="ARBA" id="ARBA00023043"/>
    </source>
</evidence>
<dbReference type="Pfam" id="PF00023">
    <property type="entry name" value="Ank"/>
    <property type="match status" value="1"/>
</dbReference>
<reference evidence="6" key="2">
    <citation type="submission" date="2023-05" db="EMBL/GenBank/DDBJ databases">
        <authorList>
            <person name="Fouks B."/>
        </authorList>
    </citation>
    <scope>NUCLEOTIDE SEQUENCE</scope>
    <source>
        <strain evidence="6">Stay&amp;Tobe</strain>
        <tissue evidence="6">Testes</tissue>
    </source>
</reference>
<dbReference type="PANTHER" id="PTHR24198:SF165">
    <property type="entry name" value="ANKYRIN REPEAT-CONTAINING PROTEIN-RELATED"/>
    <property type="match status" value="1"/>
</dbReference>
<dbReference type="Proteomes" id="UP001233999">
    <property type="component" value="Unassembled WGS sequence"/>
</dbReference>
<keyword evidence="1" id="KW-0677">Repeat</keyword>
<dbReference type="SUPFAM" id="SSF48403">
    <property type="entry name" value="Ankyrin repeat"/>
    <property type="match status" value="1"/>
</dbReference>
<feature type="repeat" description="ANK" evidence="3">
    <location>
        <begin position="378"/>
        <end position="410"/>
    </location>
</feature>
<proteinExistence type="predicted"/>
<feature type="repeat" description="ANK" evidence="3">
    <location>
        <begin position="345"/>
        <end position="377"/>
    </location>
</feature>
<evidence type="ECO:0000313" key="6">
    <source>
        <dbReference type="EMBL" id="KAJ9587973.1"/>
    </source>
</evidence>
<reference evidence="6" key="1">
    <citation type="journal article" date="2023" name="IScience">
        <title>Live-bearing cockroach genome reveals convergent evolutionary mechanisms linked to viviparity in insects and beyond.</title>
        <authorList>
            <person name="Fouks B."/>
            <person name="Harrison M.C."/>
            <person name="Mikhailova A.A."/>
            <person name="Marchal E."/>
            <person name="English S."/>
            <person name="Carruthers M."/>
            <person name="Jennings E.C."/>
            <person name="Chiamaka E.L."/>
            <person name="Frigard R.A."/>
            <person name="Pippel M."/>
            <person name="Attardo G.M."/>
            <person name="Benoit J.B."/>
            <person name="Bornberg-Bauer E."/>
            <person name="Tobe S.S."/>
        </authorList>
    </citation>
    <scope>NUCLEOTIDE SEQUENCE</scope>
    <source>
        <strain evidence="6">Stay&amp;Tobe</strain>
    </source>
</reference>
<keyword evidence="2 3" id="KW-0040">ANK repeat</keyword>
<name>A0AAD7ZWH8_DIPPU</name>
<comment type="caution">
    <text evidence="6">The sequence shown here is derived from an EMBL/GenBank/DDBJ whole genome shotgun (WGS) entry which is preliminary data.</text>
</comment>